<dbReference type="PANTHER" id="PTHR44472:SF1">
    <property type="entry name" value="DDB1 AND CUL4 ASSOCIATED FACTOR 4"/>
    <property type="match status" value="1"/>
</dbReference>
<dbReference type="GeneID" id="25267676"/>
<dbReference type="InterPro" id="IPR052254">
    <property type="entry name" value="CUL4-DDB1_E3_ligase_receptor"/>
</dbReference>
<dbReference type="GO" id="GO:0080008">
    <property type="term" value="C:Cul4-RING E3 ubiquitin ligase complex"/>
    <property type="evidence" value="ECO:0007669"/>
    <property type="project" value="TreeGrafter"/>
</dbReference>
<organism evidence="4 5">
    <name type="scientific">Tilletiaria anomala (strain ATCC 24038 / CBS 436.72 / UBC 951)</name>
    <dbReference type="NCBI Taxonomy" id="1037660"/>
    <lineage>
        <taxon>Eukaryota</taxon>
        <taxon>Fungi</taxon>
        <taxon>Dikarya</taxon>
        <taxon>Basidiomycota</taxon>
        <taxon>Ustilaginomycotina</taxon>
        <taxon>Exobasidiomycetes</taxon>
        <taxon>Georgefischeriales</taxon>
        <taxon>Tilletiariaceae</taxon>
        <taxon>Tilletiaria</taxon>
    </lineage>
</organism>
<dbReference type="OrthoDB" id="128867at2759"/>
<evidence type="ECO:0000313" key="4">
    <source>
        <dbReference type="EMBL" id="KDN35916.1"/>
    </source>
</evidence>
<name>A0A066V3B6_TILAU</name>
<dbReference type="HOGENOM" id="CLU_842461_0_0_1"/>
<evidence type="ECO:0000256" key="1">
    <source>
        <dbReference type="ARBA" id="ARBA00022574"/>
    </source>
</evidence>
<evidence type="ECO:0000313" key="5">
    <source>
        <dbReference type="Proteomes" id="UP000027361"/>
    </source>
</evidence>
<evidence type="ECO:0008006" key="6">
    <source>
        <dbReference type="Google" id="ProtNLM"/>
    </source>
</evidence>
<evidence type="ECO:0000256" key="2">
    <source>
        <dbReference type="ARBA" id="ARBA00022737"/>
    </source>
</evidence>
<gene>
    <name evidence="4" type="ORF">K437DRAFT_64692</name>
</gene>
<proteinExistence type="predicted"/>
<keyword evidence="1" id="KW-0853">WD repeat</keyword>
<feature type="compositionally biased region" description="Basic and acidic residues" evidence="3">
    <location>
        <begin position="250"/>
        <end position="275"/>
    </location>
</feature>
<feature type="region of interest" description="Disordered" evidence="3">
    <location>
        <begin position="241"/>
        <end position="275"/>
    </location>
</feature>
<dbReference type="RefSeq" id="XP_013239895.1">
    <property type="nucleotide sequence ID" value="XM_013384441.1"/>
</dbReference>
<protein>
    <recommendedName>
        <fullName evidence="6">WD40 repeat-like protein</fullName>
    </recommendedName>
</protein>
<sequence>MQRYGMGIPEGKVRYLIIADMSRRVGAIDDSSFRVGTGLTHESYLALPSVSHHIVRVFEIFLDVEQRCSWRLIAQLRTRLGTAKVASDPTAVQVTNEGTVFIGFRNGVVQAWHIAFDSAHGGGGKHTAVLDWQLAGKENLATITKLDVLYNPVACRQELLIAEINGGLSLWDVTEPRERRCIVTASPAAFPRRLLDFEGHQNEYSFTLPLITHAHLRLMAALGADGRLRIWSLDRSRPLNDDPELVSDTTHGDRSHLRDPQKRRGMEKEDSDGKELQVGKYLNQCDAPKRLCTLCWVPRDATSDAKGAYIEDLPALAIVIPSRCVVYIAE</sequence>
<reference evidence="4 5" key="1">
    <citation type="submission" date="2014-05" db="EMBL/GenBank/DDBJ databases">
        <title>Draft genome sequence of a rare smut relative, Tilletiaria anomala UBC 951.</title>
        <authorList>
            <consortium name="DOE Joint Genome Institute"/>
            <person name="Toome M."/>
            <person name="Kuo A."/>
            <person name="Henrissat B."/>
            <person name="Lipzen A."/>
            <person name="Tritt A."/>
            <person name="Yoshinaga Y."/>
            <person name="Zane M."/>
            <person name="Barry K."/>
            <person name="Grigoriev I.V."/>
            <person name="Spatafora J.W."/>
            <person name="Aimea M.C."/>
        </authorList>
    </citation>
    <scope>NUCLEOTIDE SEQUENCE [LARGE SCALE GENOMIC DNA]</scope>
    <source>
        <strain evidence="4 5">UBC 951</strain>
    </source>
</reference>
<evidence type="ECO:0000256" key="3">
    <source>
        <dbReference type="SAM" id="MobiDB-lite"/>
    </source>
</evidence>
<dbReference type="Proteomes" id="UP000027361">
    <property type="component" value="Unassembled WGS sequence"/>
</dbReference>
<keyword evidence="2" id="KW-0677">Repeat</keyword>
<accession>A0A066V3B6</accession>
<dbReference type="InParanoid" id="A0A066V3B6"/>
<comment type="caution">
    <text evidence="4">The sequence shown here is derived from an EMBL/GenBank/DDBJ whole genome shotgun (WGS) entry which is preliminary data.</text>
</comment>
<dbReference type="Gene3D" id="2.130.10.10">
    <property type="entry name" value="YVTN repeat-like/Quinoprotein amine dehydrogenase"/>
    <property type="match status" value="1"/>
</dbReference>
<dbReference type="AlphaFoldDB" id="A0A066V3B6"/>
<keyword evidence="5" id="KW-1185">Reference proteome</keyword>
<dbReference type="SUPFAM" id="SSF50978">
    <property type="entry name" value="WD40 repeat-like"/>
    <property type="match status" value="1"/>
</dbReference>
<dbReference type="EMBL" id="JMSN01000189">
    <property type="protein sequence ID" value="KDN35916.1"/>
    <property type="molecule type" value="Genomic_DNA"/>
</dbReference>
<dbReference type="PANTHER" id="PTHR44472">
    <property type="entry name" value="DDB1- AND CUL4-ASSOCIATED FACTOR 4-RELATED"/>
    <property type="match status" value="1"/>
</dbReference>
<dbReference type="InterPro" id="IPR036322">
    <property type="entry name" value="WD40_repeat_dom_sf"/>
</dbReference>
<dbReference type="InterPro" id="IPR015943">
    <property type="entry name" value="WD40/YVTN_repeat-like_dom_sf"/>
</dbReference>